<organism evidence="1 2">
    <name type="scientific">Flavobacterium hercynium</name>
    <dbReference type="NCBI Taxonomy" id="387094"/>
    <lineage>
        <taxon>Bacteria</taxon>
        <taxon>Pseudomonadati</taxon>
        <taxon>Bacteroidota</taxon>
        <taxon>Flavobacteriia</taxon>
        <taxon>Flavobacteriales</taxon>
        <taxon>Flavobacteriaceae</taxon>
        <taxon>Flavobacterium</taxon>
    </lineage>
</organism>
<evidence type="ECO:0000313" key="2">
    <source>
        <dbReference type="Proteomes" id="UP000198345"/>
    </source>
</evidence>
<name>A0A226GUH3_9FLAO</name>
<comment type="caution">
    <text evidence="1">The sequence shown here is derived from an EMBL/GenBank/DDBJ whole genome shotgun (WGS) entry which is preliminary data.</text>
</comment>
<keyword evidence="2" id="KW-1185">Reference proteome</keyword>
<gene>
    <name evidence="1" type="ORF">B0A66_19040</name>
</gene>
<evidence type="ECO:0000313" key="1">
    <source>
        <dbReference type="EMBL" id="OXA85699.1"/>
    </source>
</evidence>
<dbReference type="EMBL" id="MUGW01000048">
    <property type="protein sequence ID" value="OXA85699.1"/>
    <property type="molecule type" value="Genomic_DNA"/>
</dbReference>
<sequence>MNINFSKDSKIKPFGLKILNFKDKKISRKTSFLSDIIYRIIYALVECFLIKLPTKIYWEVCGEIPFR</sequence>
<dbReference type="AlphaFoldDB" id="A0A226GUH3"/>
<accession>A0A226GUH3</accession>
<proteinExistence type="predicted"/>
<protein>
    <submittedName>
        <fullName evidence="1">Uncharacterized protein</fullName>
    </submittedName>
</protein>
<dbReference type="Proteomes" id="UP000198345">
    <property type="component" value="Unassembled WGS sequence"/>
</dbReference>
<reference evidence="1 2" key="1">
    <citation type="submission" date="2016-11" db="EMBL/GenBank/DDBJ databases">
        <title>Whole genomes of Flavobacteriaceae.</title>
        <authorList>
            <person name="Stine C."/>
            <person name="Li C."/>
            <person name="Tadesse D."/>
        </authorList>
    </citation>
    <scope>NUCLEOTIDE SEQUENCE [LARGE SCALE GENOMIC DNA]</scope>
    <source>
        <strain evidence="1 2">DSM 18292</strain>
    </source>
</reference>